<reference evidence="1" key="1">
    <citation type="submission" date="2015-12" db="EMBL/GenBank/DDBJ databases">
        <title>Update maize B73 reference genome by single molecule sequencing technologies.</title>
        <authorList>
            <consortium name="Maize Genome Sequencing Project"/>
            <person name="Ware D."/>
        </authorList>
    </citation>
    <scope>NUCLEOTIDE SEQUENCE</scope>
    <source>
        <tissue evidence="1">Seedling</tissue>
    </source>
</reference>
<dbReference type="AlphaFoldDB" id="A0A1D6FWI1"/>
<dbReference type="PANTHER" id="PTHR47087">
    <property type="entry name" value="METHIONINE S-METHYLTRANSFERASE"/>
    <property type="match status" value="1"/>
</dbReference>
<organism evidence="1">
    <name type="scientific">Zea mays</name>
    <name type="common">Maize</name>
    <dbReference type="NCBI Taxonomy" id="4577"/>
    <lineage>
        <taxon>Eukaryota</taxon>
        <taxon>Viridiplantae</taxon>
        <taxon>Streptophyta</taxon>
        <taxon>Embryophyta</taxon>
        <taxon>Tracheophyta</taxon>
        <taxon>Spermatophyta</taxon>
        <taxon>Magnoliopsida</taxon>
        <taxon>Liliopsida</taxon>
        <taxon>Poales</taxon>
        <taxon>Poaceae</taxon>
        <taxon>PACMAD clade</taxon>
        <taxon>Panicoideae</taxon>
        <taxon>Andropogonodae</taxon>
        <taxon>Andropogoneae</taxon>
        <taxon>Tripsacinae</taxon>
        <taxon>Zea</taxon>
    </lineage>
</organism>
<dbReference type="PANTHER" id="PTHR47087:SF1">
    <property type="entry name" value="METHIONINE S-METHYLTRANSFERASE"/>
    <property type="match status" value="1"/>
</dbReference>
<keyword evidence="1" id="KW-0808">Transferase</keyword>
<accession>A0A1D6FWI1</accession>
<name>A0A1D6FWI1_MAIZE</name>
<dbReference type="PaxDb" id="4577-GRMZM2G098031_P01"/>
<dbReference type="eggNOG" id="ENOG502R5B2">
    <property type="taxonomic scope" value="Eukaryota"/>
</dbReference>
<proteinExistence type="predicted"/>
<evidence type="ECO:0000313" key="1">
    <source>
        <dbReference type="EMBL" id="AQK95732.1"/>
    </source>
</evidence>
<dbReference type="ExpressionAtlas" id="A0A1D6FWI1">
    <property type="expression patterns" value="baseline and differential"/>
</dbReference>
<sequence length="143" mass="15578">MGSVGVEADDDGSIVKEFLQRCEPSGDAAYGELRALLARLHDPATRRDARLFLAALHRHQQRSSSAAGGLTHEQFFRRFGFRMQELLLQDTATDITASSFIATKPAAAAEFECVSPLGTSHSHSLSSFDCMRGRCFAFAVVVV</sequence>
<dbReference type="EMBL" id="CM000784">
    <property type="protein sequence ID" value="AQK95732.1"/>
    <property type="molecule type" value="Genomic_DNA"/>
</dbReference>
<protein>
    <submittedName>
        <fullName evidence="1">Methionine S-methyltransferase</fullName>
    </submittedName>
</protein>
<dbReference type="GO" id="GO:0032259">
    <property type="term" value="P:methylation"/>
    <property type="evidence" value="ECO:0007669"/>
    <property type="project" value="UniProtKB-KW"/>
</dbReference>
<gene>
    <name evidence="1" type="ORF">ZEAMMB73_Zm00001d011099</name>
</gene>
<keyword evidence="1" id="KW-0489">Methyltransferase</keyword>
<dbReference type="GO" id="GO:0008168">
    <property type="term" value="F:methyltransferase activity"/>
    <property type="evidence" value="ECO:0007669"/>
    <property type="project" value="UniProtKB-KW"/>
</dbReference>